<gene>
    <name evidence="1" type="ORF">SAMN05216438_1024</name>
</gene>
<name>A0A1I4FIH3_9LACT</name>
<evidence type="ECO:0000313" key="1">
    <source>
        <dbReference type="EMBL" id="SFL17734.1"/>
    </source>
</evidence>
<protein>
    <submittedName>
        <fullName evidence="1">Uncharacterized protein</fullName>
    </submittedName>
</protein>
<accession>A0A1I4FIH3</accession>
<organism evidence="1 2">
    <name type="scientific">Lactococcus garvieae</name>
    <dbReference type="NCBI Taxonomy" id="1363"/>
    <lineage>
        <taxon>Bacteria</taxon>
        <taxon>Bacillati</taxon>
        <taxon>Bacillota</taxon>
        <taxon>Bacilli</taxon>
        <taxon>Lactobacillales</taxon>
        <taxon>Streptococcaceae</taxon>
        <taxon>Lactococcus</taxon>
    </lineage>
</organism>
<sequence>MLKYQITQNFGFVKGMASVIQELSTLNMFNKLKVDTEFYKLSDKERLHNDYRKSTLPIKEEIDKFERCAR</sequence>
<dbReference type="RefSeq" id="WP_074750415.1">
    <property type="nucleotide sequence ID" value="NZ_FOTJ01000002.1"/>
</dbReference>
<evidence type="ECO:0000313" key="2">
    <source>
        <dbReference type="Proteomes" id="UP000181969"/>
    </source>
</evidence>
<dbReference type="AlphaFoldDB" id="A0A1I4FIH3"/>
<dbReference type="Proteomes" id="UP000181969">
    <property type="component" value="Unassembled WGS sequence"/>
</dbReference>
<dbReference type="EMBL" id="FOTJ01000002">
    <property type="protein sequence ID" value="SFL17734.1"/>
    <property type="molecule type" value="Genomic_DNA"/>
</dbReference>
<proteinExistence type="predicted"/>
<reference evidence="1 2" key="1">
    <citation type="submission" date="2016-10" db="EMBL/GenBank/DDBJ databases">
        <authorList>
            <person name="de Groot N.N."/>
        </authorList>
    </citation>
    <scope>NUCLEOTIDE SEQUENCE [LARGE SCALE GENOMIC DNA]</scope>
    <source>
        <strain evidence="1 2">M79</strain>
    </source>
</reference>